<organism evidence="2 3">
    <name type="scientific">Candidatus Methanobinarius endosymbioticus</name>
    <dbReference type="NCBI Taxonomy" id="2006182"/>
    <lineage>
        <taxon>Archaea</taxon>
        <taxon>Methanobacteriati</taxon>
        <taxon>Methanobacteriota</taxon>
        <taxon>Methanomada group</taxon>
        <taxon>Methanobacteria</taxon>
        <taxon>Methanobacteriales</taxon>
        <taxon>Methanobacteriaceae</taxon>
        <taxon>Candidatus Methanobinarius</taxon>
    </lineage>
</organism>
<dbReference type="EMBL" id="NIZT01000070">
    <property type="protein sequence ID" value="RBQ22256.1"/>
    <property type="molecule type" value="Genomic_DNA"/>
</dbReference>
<keyword evidence="3" id="KW-1185">Reference proteome</keyword>
<feature type="region of interest" description="Disordered" evidence="1">
    <location>
        <begin position="38"/>
        <end position="64"/>
    </location>
</feature>
<sequence length="82" mass="9720">MMLEFPHHLKKSSKKVEYTILMKLLMQKNALLTFNVVDDNETKPVDPNETDNDDEKDPKNNENTHLAMIPMQKHQWKKQETL</sequence>
<protein>
    <submittedName>
        <fullName evidence="2">Uncharacterized protein</fullName>
    </submittedName>
</protein>
<gene>
    <name evidence="2" type="ORF">ALNOE001_19800</name>
</gene>
<comment type="caution">
    <text evidence="2">The sequence shown here is derived from an EMBL/GenBank/DDBJ whole genome shotgun (WGS) entry which is preliminary data.</text>
</comment>
<reference evidence="2 3" key="1">
    <citation type="submission" date="2018-06" db="EMBL/GenBank/DDBJ databases">
        <title>Genomic insight into two independent archaeal endosymbiosis events.</title>
        <authorList>
            <person name="Lind A.E."/>
            <person name="Lewis W.H."/>
            <person name="Spang A."/>
            <person name="Guy L."/>
            <person name="Embley M.T."/>
            <person name="Ettema T.J.G."/>
        </authorList>
    </citation>
    <scope>NUCLEOTIDE SEQUENCE [LARGE SCALE GENOMIC DNA]</scope>
    <source>
        <strain evidence="2">NOE</strain>
    </source>
</reference>
<accession>A0A366M7T2</accession>
<evidence type="ECO:0000256" key="1">
    <source>
        <dbReference type="SAM" id="MobiDB-lite"/>
    </source>
</evidence>
<dbReference type="AlphaFoldDB" id="A0A366M7T2"/>
<proteinExistence type="predicted"/>
<evidence type="ECO:0000313" key="2">
    <source>
        <dbReference type="EMBL" id="RBQ22256.1"/>
    </source>
</evidence>
<dbReference type="Proteomes" id="UP000253099">
    <property type="component" value="Unassembled WGS sequence"/>
</dbReference>
<evidence type="ECO:0000313" key="3">
    <source>
        <dbReference type="Proteomes" id="UP000253099"/>
    </source>
</evidence>
<name>A0A366M7T2_9EURY</name>